<keyword evidence="3" id="KW-1003">Cell membrane</keyword>
<organism evidence="8 9">
    <name type="scientific">Rubricella aquisinus</name>
    <dbReference type="NCBI Taxonomy" id="2028108"/>
    <lineage>
        <taxon>Bacteria</taxon>
        <taxon>Pseudomonadati</taxon>
        <taxon>Pseudomonadota</taxon>
        <taxon>Alphaproteobacteria</taxon>
        <taxon>Rhodobacterales</taxon>
        <taxon>Paracoccaceae</taxon>
        <taxon>Rubricella</taxon>
    </lineage>
</organism>
<evidence type="ECO:0000313" key="9">
    <source>
        <dbReference type="Proteomes" id="UP000553766"/>
    </source>
</evidence>
<feature type="transmembrane region" description="Helical" evidence="7">
    <location>
        <begin position="216"/>
        <end position="239"/>
    </location>
</feature>
<feature type="transmembrane region" description="Helical" evidence="7">
    <location>
        <begin position="105"/>
        <end position="127"/>
    </location>
</feature>
<keyword evidence="9" id="KW-1185">Reference proteome</keyword>
<evidence type="ECO:0000256" key="4">
    <source>
        <dbReference type="ARBA" id="ARBA00022692"/>
    </source>
</evidence>
<feature type="transmembrane region" description="Helical" evidence="7">
    <location>
        <begin position="139"/>
        <end position="169"/>
    </location>
</feature>
<evidence type="ECO:0000256" key="2">
    <source>
        <dbReference type="ARBA" id="ARBA00005262"/>
    </source>
</evidence>
<comment type="similarity">
    <text evidence="2">Belongs to the chromate ion transporter (CHR) (TC 2.A.51) family.</text>
</comment>
<evidence type="ECO:0000256" key="7">
    <source>
        <dbReference type="SAM" id="Phobius"/>
    </source>
</evidence>
<dbReference type="GO" id="GO:0015109">
    <property type="term" value="F:chromate transmembrane transporter activity"/>
    <property type="evidence" value="ECO:0007669"/>
    <property type="project" value="InterPro"/>
</dbReference>
<keyword evidence="5 7" id="KW-1133">Transmembrane helix</keyword>
<dbReference type="PANTHER" id="PTHR33567:SF3">
    <property type="entry name" value="CHROMATE ION TRANSPORTER (EUROFUNG)"/>
    <property type="match status" value="1"/>
</dbReference>
<feature type="transmembrane region" description="Helical" evidence="7">
    <location>
        <begin position="73"/>
        <end position="99"/>
    </location>
</feature>
<feature type="transmembrane region" description="Helical" evidence="7">
    <location>
        <begin position="286"/>
        <end position="311"/>
    </location>
</feature>
<accession>A0A840WMW0</accession>
<dbReference type="NCBIfam" id="TIGR00937">
    <property type="entry name" value="2A51"/>
    <property type="match status" value="1"/>
</dbReference>
<dbReference type="Pfam" id="PF02417">
    <property type="entry name" value="Chromate_transp"/>
    <property type="match status" value="2"/>
</dbReference>
<reference evidence="8 9" key="1">
    <citation type="submission" date="2020-08" db="EMBL/GenBank/DDBJ databases">
        <title>Genomic Encyclopedia of Type Strains, Phase IV (KMG-IV): sequencing the most valuable type-strain genomes for metagenomic binning, comparative biology and taxonomic classification.</title>
        <authorList>
            <person name="Goeker M."/>
        </authorList>
    </citation>
    <scope>NUCLEOTIDE SEQUENCE [LARGE SCALE GENOMIC DNA]</scope>
    <source>
        <strain evidence="8 9">DSM 103377</strain>
    </source>
</reference>
<keyword evidence="4 7" id="KW-0812">Transmembrane</keyword>
<dbReference type="AlphaFoldDB" id="A0A840WMW0"/>
<dbReference type="RefSeq" id="WP_184010045.1">
    <property type="nucleotide sequence ID" value="NZ_JACIJS010000004.1"/>
</dbReference>
<dbReference type="InterPro" id="IPR003370">
    <property type="entry name" value="Chromate_transpt"/>
</dbReference>
<evidence type="ECO:0000256" key="5">
    <source>
        <dbReference type="ARBA" id="ARBA00022989"/>
    </source>
</evidence>
<dbReference type="Proteomes" id="UP000553766">
    <property type="component" value="Unassembled WGS sequence"/>
</dbReference>
<dbReference type="PIRSF" id="PIRSF004810">
    <property type="entry name" value="ChrA"/>
    <property type="match status" value="1"/>
</dbReference>
<evidence type="ECO:0000256" key="1">
    <source>
        <dbReference type="ARBA" id="ARBA00004651"/>
    </source>
</evidence>
<dbReference type="InterPro" id="IPR014047">
    <property type="entry name" value="Chr_Tranpt_l_chain"/>
</dbReference>
<proteinExistence type="inferred from homology"/>
<keyword evidence="6 7" id="KW-0472">Membrane</keyword>
<evidence type="ECO:0000313" key="8">
    <source>
        <dbReference type="EMBL" id="MBB5515433.1"/>
    </source>
</evidence>
<sequence length="401" mass="40915">MTLASFTALWVKIGLLSFGGPAGQIALMQDEIVTRRQAISADAFRRGLDIAMILPGPEAQQLAVYLGWHMRGVWGGLIAGLAFIIPGAVLITLLAILAVTQGQAWWLEALFYGIQPVVLVIVARALWRLGGKAKGAGLTWAIALAAFAALLWGLSFPLVIGLAGLAGVILMRDGAATDRPAALNLGPSLGALGIGGALIGGGFVLAVLAGSIWADIAALFTTAAFVSFGGAYALLPFIAERAVEAEGWLTAGQMINGLALGETTPGPLILVTLYAGFFGGLSAGGIGTAVTAAAVTCFFTFAPSFTLMFAAAPQADRLGRIGWVRAALAGVSAAVIGVIANLAVFFGQAALFPAGWAEPDWPKIGLLILFAGLSAWRNPSVLVMIPAGGLCGLILAGIGVI</sequence>
<name>A0A840WMW0_9RHOB</name>
<dbReference type="GO" id="GO:0005886">
    <property type="term" value="C:plasma membrane"/>
    <property type="evidence" value="ECO:0007669"/>
    <property type="project" value="UniProtKB-SubCell"/>
</dbReference>
<evidence type="ECO:0000256" key="3">
    <source>
        <dbReference type="ARBA" id="ARBA00022475"/>
    </source>
</evidence>
<comment type="subcellular location">
    <subcellularLocation>
        <location evidence="1">Cell membrane</location>
        <topology evidence="1">Multi-pass membrane protein</topology>
    </subcellularLocation>
</comment>
<gene>
    <name evidence="8" type="ORF">FHS89_001445</name>
</gene>
<evidence type="ECO:0000256" key="6">
    <source>
        <dbReference type="ARBA" id="ARBA00023136"/>
    </source>
</evidence>
<comment type="caution">
    <text evidence="8">The sequence shown here is derived from an EMBL/GenBank/DDBJ whole genome shotgun (WGS) entry which is preliminary data.</text>
</comment>
<dbReference type="PANTHER" id="PTHR33567">
    <property type="entry name" value="CHROMATE ION TRANSPORTER (EUROFUNG)"/>
    <property type="match status" value="1"/>
</dbReference>
<protein>
    <submittedName>
        <fullName evidence="8">Chromate transporter</fullName>
    </submittedName>
</protein>
<feature type="transmembrane region" description="Helical" evidence="7">
    <location>
        <begin position="323"/>
        <end position="346"/>
    </location>
</feature>
<feature type="transmembrane region" description="Helical" evidence="7">
    <location>
        <begin position="381"/>
        <end position="400"/>
    </location>
</feature>
<feature type="transmembrane region" description="Helical" evidence="7">
    <location>
        <begin position="189"/>
        <end position="209"/>
    </location>
</feature>
<dbReference type="EMBL" id="JACIJS010000004">
    <property type="protein sequence ID" value="MBB5515433.1"/>
    <property type="molecule type" value="Genomic_DNA"/>
</dbReference>